<evidence type="ECO:0000313" key="2">
    <source>
        <dbReference type="EMBL" id="TWU39750.1"/>
    </source>
</evidence>
<dbReference type="Proteomes" id="UP000319143">
    <property type="component" value="Unassembled WGS sequence"/>
</dbReference>
<gene>
    <name evidence="2" type="ORF">Poly41_26060</name>
</gene>
<proteinExistence type="predicted"/>
<dbReference type="Pfam" id="PF01527">
    <property type="entry name" value="HTH_Tnp_1"/>
    <property type="match status" value="1"/>
</dbReference>
<dbReference type="RefSeq" id="WP_146526440.1">
    <property type="nucleotide sequence ID" value="NZ_SJPV01000003.1"/>
</dbReference>
<keyword evidence="3" id="KW-1185">Reference proteome</keyword>
<organism evidence="2 3">
    <name type="scientific">Novipirellula artificiosorum</name>
    <dbReference type="NCBI Taxonomy" id="2528016"/>
    <lineage>
        <taxon>Bacteria</taxon>
        <taxon>Pseudomonadati</taxon>
        <taxon>Planctomycetota</taxon>
        <taxon>Planctomycetia</taxon>
        <taxon>Pirellulales</taxon>
        <taxon>Pirellulaceae</taxon>
        <taxon>Novipirellula</taxon>
    </lineage>
</organism>
<name>A0A5C6DSP3_9BACT</name>
<accession>A0A5C6DSP3</accession>
<dbReference type="SUPFAM" id="SSF48295">
    <property type="entry name" value="TrpR-like"/>
    <property type="match status" value="1"/>
</dbReference>
<keyword evidence="1" id="KW-0175">Coiled coil</keyword>
<dbReference type="InterPro" id="IPR010921">
    <property type="entry name" value="Trp_repressor/repl_initiator"/>
</dbReference>
<reference evidence="2 3" key="1">
    <citation type="submission" date="2019-02" db="EMBL/GenBank/DDBJ databases">
        <title>Deep-cultivation of Planctomycetes and their phenomic and genomic characterization uncovers novel biology.</title>
        <authorList>
            <person name="Wiegand S."/>
            <person name="Jogler M."/>
            <person name="Boedeker C."/>
            <person name="Pinto D."/>
            <person name="Vollmers J."/>
            <person name="Rivas-Marin E."/>
            <person name="Kohn T."/>
            <person name="Peeters S.H."/>
            <person name="Heuer A."/>
            <person name="Rast P."/>
            <person name="Oberbeckmann S."/>
            <person name="Bunk B."/>
            <person name="Jeske O."/>
            <person name="Meyerdierks A."/>
            <person name="Storesund J.E."/>
            <person name="Kallscheuer N."/>
            <person name="Luecker S."/>
            <person name="Lage O.M."/>
            <person name="Pohl T."/>
            <person name="Merkel B.J."/>
            <person name="Hornburger P."/>
            <person name="Mueller R.-W."/>
            <person name="Bruemmer F."/>
            <person name="Labrenz M."/>
            <person name="Spormann A.M."/>
            <person name="Op Den Camp H."/>
            <person name="Overmann J."/>
            <person name="Amann R."/>
            <person name="Jetten M.S.M."/>
            <person name="Mascher T."/>
            <person name="Medema M.H."/>
            <person name="Devos D.P."/>
            <person name="Kaster A.-K."/>
            <person name="Ovreas L."/>
            <person name="Rohde M."/>
            <person name="Galperin M.Y."/>
            <person name="Jogler C."/>
        </authorList>
    </citation>
    <scope>NUCLEOTIDE SEQUENCE [LARGE SCALE GENOMIC DNA]</scope>
    <source>
        <strain evidence="2 3">Poly41</strain>
    </source>
</reference>
<feature type="coiled-coil region" evidence="1">
    <location>
        <begin position="73"/>
        <end position="100"/>
    </location>
</feature>
<dbReference type="InterPro" id="IPR002514">
    <property type="entry name" value="Transposase_8"/>
</dbReference>
<evidence type="ECO:0000256" key="1">
    <source>
        <dbReference type="SAM" id="Coils"/>
    </source>
</evidence>
<dbReference type="Gene3D" id="1.10.10.10">
    <property type="entry name" value="Winged helix-like DNA-binding domain superfamily/Winged helix DNA-binding domain"/>
    <property type="match status" value="1"/>
</dbReference>
<dbReference type="AlphaFoldDB" id="A0A5C6DSP3"/>
<dbReference type="InterPro" id="IPR036388">
    <property type="entry name" value="WH-like_DNA-bd_sf"/>
</dbReference>
<evidence type="ECO:0000313" key="3">
    <source>
        <dbReference type="Proteomes" id="UP000319143"/>
    </source>
</evidence>
<dbReference type="GO" id="GO:0004803">
    <property type="term" value="F:transposase activity"/>
    <property type="evidence" value="ECO:0007669"/>
    <property type="project" value="InterPro"/>
</dbReference>
<comment type="caution">
    <text evidence="2">The sequence shown here is derived from an EMBL/GenBank/DDBJ whole genome shotgun (WGS) entry which is preliminary data.</text>
</comment>
<dbReference type="GO" id="GO:0043565">
    <property type="term" value="F:sequence-specific DNA binding"/>
    <property type="evidence" value="ECO:0007669"/>
    <property type="project" value="InterPro"/>
</dbReference>
<dbReference type="EMBL" id="SJPV01000003">
    <property type="protein sequence ID" value="TWU39750.1"/>
    <property type="molecule type" value="Genomic_DNA"/>
</dbReference>
<dbReference type="GO" id="GO:0006313">
    <property type="term" value="P:DNA transposition"/>
    <property type="evidence" value="ECO:0007669"/>
    <property type="project" value="InterPro"/>
</dbReference>
<dbReference type="OrthoDB" id="289445at2"/>
<sequence length="104" mass="12052">MTRSRRTFTAQEKLTAVRRYLIDRVPVSDLCDELGLQPTHIYQWQKQLFENGESAFTKPNRKSKTGDAKDKIIEALESKIQLKNEVVAELLQEHVQLKKELGEP</sequence>
<protein>
    <submittedName>
        <fullName evidence="2">Transposase</fullName>
    </submittedName>
</protein>